<dbReference type="PRINTS" id="PR00367">
    <property type="entry name" value="ETHRSPELEMNT"/>
</dbReference>
<keyword evidence="6" id="KW-0804">Transcription</keyword>
<dbReference type="Gene3D" id="3.30.730.10">
    <property type="entry name" value="AP2/ERF domain"/>
    <property type="match status" value="1"/>
</dbReference>
<evidence type="ECO:0000256" key="4">
    <source>
        <dbReference type="ARBA" id="ARBA00023015"/>
    </source>
</evidence>
<dbReference type="GO" id="GO:0009873">
    <property type="term" value="P:ethylene-activated signaling pathway"/>
    <property type="evidence" value="ECO:0007669"/>
    <property type="project" value="UniProtKB-KW"/>
</dbReference>
<dbReference type="PROSITE" id="PS51032">
    <property type="entry name" value="AP2_ERF"/>
    <property type="match status" value="1"/>
</dbReference>
<dbReference type="Proteomes" id="UP001177003">
    <property type="component" value="Chromosome 8"/>
</dbReference>
<dbReference type="CDD" id="cd00018">
    <property type="entry name" value="AP2"/>
    <property type="match status" value="1"/>
</dbReference>
<evidence type="ECO:0000256" key="5">
    <source>
        <dbReference type="ARBA" id="ARBA00023125"/>
    </source>
</evidence>
<dbReference type="GO" id="GO:0005634">
    <property type="term" value="C:nucleus"/>
    <property type="evidence" value="ECO:0007669"/>
    <property type="project" value="UniProtKB-SubCell"/>
</dbReference>
<evidence type="ECO:0000313" key="11">
    <source>
        <dbReference type="Proteomes" id="UP001177003"/>
    </source>
</evidence>
<dbReference type="EMBL" id="OX465084">
    <property type="protein sequence ID" value="CAI9300023.1"/>
    <property type="molecule type" value="Genomic_DNA"/>
</dbReference>
<feature type="region of interest" description="Disordered" evidence="8">
    <location>
        <begin position="1"/>
        <end position="38"/>
    </location>
</feature>
<gene>
    <name evidence="10" type="ORF">LSALG_LOCUS38696</name>
</gene>
<organism evidence="10 11">
    <name type="scientific">Lactuca saligna</name>
    <name type="common">Willowleaf lettuce</name>
    <dbReference type="NCBI Taxonomy" id="75948"/>
    <lineage>
        <taxon>Eukaryota</taxon>
        <taxon>Viridiplantae</taxon>
        <taxon>Streptophyta</taxon>
        <taxon>Embryophyta</taxon>
        <taxon>Tracheophyta</taxon>
        <taxon>Spermatophyta</taxon>
        <taxon>Magnoliopsida</taxon>
        <taxon>eudicotyledons</taxon>
        <taxon>Gunneridae</taxon>
        <taxon>Pentapetalae</taxon>
        <taxon>asterids</taxon>
        <taxon>campanulids</taxon>
        <taxon>Asterales</taxon>
        <taxon>Asteraceae</taxon>
        <taxon>Cichorioideae</taxon>
        <taxon>Cichorieae</taxon>
        <taxon>Lactucinae</taxon>
        <taxon>Lactuca</taxon>
    </lineage>
</organism>
<accession>A0AA35ZW72</accession>
<keyword evidence="3" id="KW-0611">Plant defense</keyword>
<dbReference type="SUPFAM" id="SSF54171">
    <property type="entry name" value="DNA-binding domain"/>
    <property type="match status" value="1"/>
</dbReference>
<evidence type="ECO:0000256" key="1">
    <source>
        <dbReference type="ARBA" id="ARBA00004123"/>
    </source>
</evidence>
<protein>
    <recommendedName>
        <fullName evidence="9">AP2/ERF domain-containing protein</fullName>
    </recommendedName>
</protein>
<keyword evidence="5" id="KW-0238">DNA-binding</keyword>
<dbReference type="Pfam" id="PF00847">
    <property type="entry name" value="AP2"/>
    <property type="match status" value="1"/>
</dbReference>
<dbReference type="AlphaFoldDB" id="A0AA35ZW72"/>
<dbReference type="InterPro" id="IPR016177">
    <property type="entry name" value="DNA-bd_dom_sf"/>
</dbReference>
<dbReference type="InterPro" id="IPR036955">
    <property type="entry name" value="AP2/ERF_dom_sf"/>
</dbReference>
<evidence type="ECO:0000259" key="9">
    <source>
        <dbReference type="PROSITE" id="PS51032"/>
    </source>
</evidence>
<proteinExistence type="predicted"/>
<dbReference type="PANTHER" id="PTHR31677">
    <property type="entry name" value="AP2 DOMAIN CLASS TRANSCRIPTION FACTOR"/>
    <property type="match status" value="1"/>
</dbReference>
<keyword evidence="4" id="KW-0805">Transcription regulation</keyword>
<evidence type="ECO:0000256" key="8">
    <source>
        <dbReference type="SAM" id="MobiDB-lite"/>
    </source>
</evidence>
<dbReference type="GO" id="GO:0006952">
    <property type="term" value="P:defense response"/>
    <property type="evidence" value="ECO:0007669"/>
    <property type="project" value="UniProtKB-KW"/>
</dbReference>
<evidence type="ECO:0000256" key="2">
    <source>
        <dbReference type="ARBA" id="ARBA00022745"/>
    </source>
</evidence>
<feature type="domain" description="AP2/ERF" evidence="9">
    <location>
        <begin position="58"/>
        <end position="115"/>
    </location>
</feature>
<dbReference type="InterPro" id="IPR001471">
    <property type="entry name" value="AP2/ERF_dom"/>
</dbReference>
<feature type="compositionally biased region" description="Polar residues" evidence="8">
    <location>
        <begin position="12"/>
        <end position="31"/>
    </location>
</feature>
<evidence type="ECO:0000313" key="10">
    <source>
        <dbReference type="EMBL" id="CAI9300023.1"/>
    </source>
</evidence>
<dbReference type="FunFam" id="3.30.730.10:FF:000001">
    <property type="entry name" value="Ethylene-responsive transcription factor 2"/>
    <property type="match status" value="1"/>
</dbReference>
<evidence type="ECO:0000256" key="6">
    <source>
        <dbReference type="ARBA" id="ARBA00023163"/>
    </source>
</evidence>
<dbReference type="GO" id="GO:0003700">
    <property type="term" value="F:DNA-binding transcription factor activity"/>
    <property type="evidence" value="ECO:0007669"/>
    <property type="project" value="InterPro"/>
</dbReference>
<dbReference type="SMART" id="SM00380">
    <property type="entry name" value="AP2"/>
    <property type="match status" value="1"/>
</dbReference>
<dbReference type="GO" id="GO:0003677">
    <property type="term" value="F:DNA binding"/>
    <property type="evidence" value="ECO:0007669"/>
    <property type="project" value="UniProtKB-KW"/>
</dbReference>
<keyword evidence="11" id="KW-1185">Reference proteome</keyword>
<name>A0AA35ZW72_LACSI</name>
<keyword evidence="7" id="KW-0539">Nucleus</keyword>
<dbReference type="PANTHER" id="PTHR31677:SF245">
    <property type="entry name" value="ETHYLENE-RESPONSIVE TRANSCRIPTION FACTOR ESR1"/>
    <property type="match status" value="1"/>
</dbReference>
<sequence length="338" mass="37184">MEEAMRRLAGYTPSSESDLFQAPSPSVQKRCSNTTTTNSAANKRLALKEANGTNGSMRYRGVRRRPWGRYAAEIRDPQSKERRWLGTFDTAEEAACAYDCAARAMRGSKARTNFVYPPPPSDSLLNPFTFNKTQSQPLSSSPYENFPMPTLQRNTSFNSLLFHDFFNSGSSSSFCNSGAALSGCTSTGSAHASKTCTAMPVLSNQDEYKEFFPSESDHSGLLDEVLTGFYPKPEKQAKPDLKALSGPEPVHDNKKTLESNPFGLFFENPNRISSAPTNSHHNQLGFEQSFNGGGGGFPFYSHHMAPAPVSFENQESIFADVFQYPDIVGLFAARLQNA</sequence>
<evidence type="ECO:0000256" key="3">
    <source>
        <dbReference type="ARBA" id="ARBA00022821"/>
    </source>
</evidence>
<comment type="subcellular location">
    <subcellularLocation>
        <location evidence="1">Nucleus</location>
    </subcellularLocation>
</comment>
<reference evidence="10" key="1">
    <citation type="submission" date="2023-04" db="EMBL/GenBank/DDBJ databases">
        <authorList>
            <person name="Vijverberg K."/>
            <person name="Xiong W."/>
            <person name="Schranz E."/>
        </authorList>
    </citation>
    <scope>NUCLEOTIDE SEQUENCE</scope>
</reference>
<keyword evidence="2" id="KW-0936">Ethylene signaling pathway</keyword>
<evidence type="ECO:0000256" key="7">
    <source>
        <dbReference type="ARBA" id="ARBA00023242"/>
    </source>
</evidence>